<dbReference type="RefSeq" id="WP_084165952.1">
    <property type="nucleotide sequence ID" value="NZ_CP091521.1"/>
</dbReference>
<dbReference type="PANTHER" id="PTHR45856">
    <property type="entry name" value="ALPHA/BETA-HYDROLASES SUPERFAMILY PROTEIN"/>
    <property type="match status" value="1"/>
</dbReference>
<name>A0A8T9MSI5_9NEIS</name>
<sequence length="511" mass="57401">MHKKILFSVMAIIFTNNVHAGVMDWIKDFGDFLIPTAHAPDEKHLGAYRHGLTDGEFHSVTSGYNEETQKKFKLISNDLIYAKLSNAIYSSENKVDDWELLEEKHGTDGFHAGVYKNVKTGKLVISYEGTDPADWEDVKTDMTLIFLKTKQHDQAVKYFQEMKEKYKKKDIIVTGHSLGGSLAQIAALANGVEAITFNSASINYSIFLDDLLNRSIIIGNKAYYKSYNHNVRNYLMTDDIVNPGSKIWGLTGKNIGQDIFIDARRSDAPLEHSIKVIIDEMSKISAFEKWYSSNKQNFLSQQNLNTLSNRTQNNTSHFGTTTIPQYNAHNRKTVQENPYLAKGSAIIEAPADIVLNWGSRPADLDSHLTGPINAQSPERFHVNYQNKGSLNSNPNVLLYRDDTSHGVGSANRPEQTRINVTQPGVYNFYVHDFSNQSSQSSRALSNSGAVVSVHTAGNRNLPEGDNLGRKVTQFSVPKDKVGTVWHTFELDTRRNTIKPVNKFHNDTKVIK</sequence>
<proteinExistence type="predicted"/>
<feature type="signal peptide" evidence="1">
    <location>
        <begin position="1"/>
        <end position="20"/>
    </location>
</feature>
<dbReference type="InterPro" id="IPR051218">
    <property type="entry name" value="Sec_MonoDiacylglyc_Lipase"/>
</dbReference>
<dbReference type="SUPFAM" id="SSF53474">
    <property type="entry name" value="alpha/beta-Hydrolases"/>
    <property type="match status" value="1"/>
</dbReference>
<reference evidence="2" key="1">
    <citation type="journal article" date="2022" name="Res Sq">
        <title>Evolution of multicellular longitudinally dividing oral cavity symbionts (Neisseriaceae).</title>
        <authorList>
            <person name="Nyongesa S."/>
            <person name="Weber P."/>
            <person name="Bernet E."/>
            <person name="Pullido F."/>
            <person name="Nieckarz M."/>
            <person name="Delaby M."/>
            <person name="Nieves C."/>
            <person name="Viehboeck T."/>
            <person name="Krause N."/>
            <person name="Rivera-Millot A."/>
            <person name="Nakamura A."/>
            <person name="Vischer N."/>
            <person name="VanNieuwenhze M."/>
            <person name="Brun Y."/>
            <person name="Cava F."/>
            <person name="Bulgheresi S."/>
            <person name="Veyrier F."/>
        </authorList>
    </citation>
    <scope>NUCLEOTIDE SEQUENCE</scope>
    <source>
        <strain evidence="2">17694</strain>
    </source>
</reference>
<evidence type="ECO:0000313" key="2">
    <source>
        <dbReference type="EMBL" id="UOP04241.1"/>
    </source>
</evidence>
<protein>
    <submittedName>
        <fullName evidence="2">YqiA/YcfP family alpha/beta fold hydrolase</fullName>
    </submittedName>
</protein>
<dbReference type="Pfam" id="PF26363">
    <property type="entry name" value="Phospholipase-like"/>
    <property type="match status" value="1"/>
</dbReference>
<dbReference type="GO" id="GO:0016787">
    <property type="term" value="F:hydrolase activity"/>
    <property type="evidence" value="ECO:0007669"/>
    <property type="project" value="UniProtKB-KW"/>
</dbReference>
<keyword evidence="3" id="KW-1185">Reference proteome</keyword>
<feature type="chain" id="PRO_5035766943" evidence="1">
    <location>
        <begin position="21"/>
        <end position="511"/>
    </location>
</feature>
<reference evidence="2" key="2">
    <citation type="submission" date="2024-09" db="EMBL/GenBank/DDBJ databases">
        <authorList>
            <person name="Veyrier F.J."/>
        </authorList>
    </citation>
    <scope>NUCLEOTIDE SEQUENCE</scope>
    <source>
        <strain evidence="2">17694</strain>
    </source>
</reference>
<organism evidence="2 3">
    <name type="scientific">Conchiformibius kuhniae</name>
    <dbReference type="NCBI Taxonomy" id="211502"/>
    <lineage>
        <taxon>Bacteria</taxon>
        <taxon>Pseudomonadati</taxon>
        <taxon>Pseudomonadota</taxon>
        <taxon>Betaproteobacteria</taxon>
        <taxon>Neisseriales</taxon>
        <taxon>Neisseriaceae</taxon>
        <taxon>Conchiformibius</taxon>
    </lineage>
</organism>
<evidence type="ECO:0000313" key="3">
    <source>
        <dbReference type="Proteomes" id="UP000831534"/>
    </source>
</evidence>
<keyword evidence="2" id="KW-0378">Hydrolase</keyword>
<dbReference type="Proteomes" id="UP000831534">
    <property type="component" value="Chromosome"/>
</dbReference>
<dbReference type="InterPro" id="IPR029058">
    <property type="entry name" value="AB_hydrolase_fold"/>
</dbReference>
<dbReference type="PANTHER" id="PTHR45856:SF24">
    <property type="entry name" value="FUNGAL LIPASE-LIKE DOMAIN-CONTAINING PROTEIN"/>
    <property type="match status" value="1"/>
</dbReference>
<dbReference type="AlphaFoldDB" id="A0A8T9MSI5"/>
<dbReference type="Gene3D" id="3.40.50.1820">
    <property type="entry name" value="alpha/beta hydrolase"/>
    <property type="match status" value="1"/>
</dbReference>
<keyword evidence="1" id="KW-0732">Signal</keyword>
<gene>
    <name evidence="2" type="ORF">LVJ77_07470</name>
</gene>
<evidence type="ECO:0000256" key="1">
    <source>
        <dbReference type="SAM" id="SignalP"/>
    </source>
</evidence>
<accession>A0A8T9MSI5</accession>
<dbReference type="KEGG" id="ckh:LVJ77_07470"/>
<dbReference type="EMBL" id="CP091521">
    <property type="protein sequence ID" value="UOP04241.1"/>
    <property type="molecule type" value="Genomic_DNA"/>
</dbReference>